<evidence type="ECO:0000256" key="1">
    <source>
        <dbReference type="ARBA" id="ARBA00022491"/>
    </source>
</evidence>
<comment type="caution">
    <text evidence="6">The sequence shown here is derived from an EMBL/GenBank/DDBJ whole genome shotgun (WGS) entry which is preliminary data.</text>
</comment>
<evidence type="ECO:0000259" key="5">
    <source>
        <dbReference type="PROSITE" id="PS50932"/>
    </source>
</evidence>
<dbReference type="EMBL" id="JASJEV010000004">
    <property type="protein sequence ID" value="MDJ1158376.1"/>
    <property type="molecule type" value="Genomic_DNA"/>
</dbReference>
<evidence type="ECO:0000256" key="3">
    <source>
        <dbReference type="ARBA" id="ARBA00023125"/>
    </source>
</evidence>
<keyword evidence="2" id="KW-0805">Transcription regulation</keyword>
<dbReference type="SUPFAM" id="SSF53822">
    <property type="entry name" value="Periplasmic binding protein-like I"/>
    <property type="match status" value="1"/>
</dbReference>
<dbReference type="InterPro" id="IPR000843">
    <property type="entry name" value="HTH_LacI"/>
</dbReference>
<gene>
    <name evidence="6" type="ORF">QNA08_09040</name>
</gene>
<sequence>MSMPGLSAERHDRHRVTLQVIAEKLSLSTATVSLALRDSAVVAEATKRKVQELARELGYVYNRSAASLRTARTNMIAVGFHDITNPYFAELLSAIEETVSGSGRTVLLGTYAESLEKQARVLSTLREYRPDGMILCAAGGTTPESLNQLTAAGIPVVQVSREIAGVDLDFVGSDDARGTTVAVEHLIGLGHRRIAMIGGSDLISTGRARRRGYSETLARHGLPVEPALIVEGYGTRETGFRGIEALMQLPDPPTAAVCFNDLAAFGAMLGLRHAGREAGRDFSIVGCDDVAEAAQWFPALTTLHNHQDEMGRKAAELLVRRIENPGAPTRRIILEPSLVIRGTTAPPQR</sequence>
<dbReference type="PANTHER" id="PTHR30146">
    <property type="entry name" value="LACI-RELATED TRANSCRIPTIONAL REPRESSOR"/>
    <property type="match status" value="1"/>
</dbReference>
<accession>A0ABT7AG77</accession>
<name>A0ABT7AG77_9HYPH</name>
<dbReference type="Gene3D" id="3.40.50.2300">
    <property type="match status" value="2"/>
</dbReference>
<dbReference type="CDD" id="cd01392">
    <property type="entry name" value="HTH_LacI"/>
    <property type="match status" value="1"/>
</dbReference>
<keyword evidence="4" id="KW-0804">Transcription</keyword>
<dbReference type="InterPro" id="IPR046335">
    <property type="entry name" value="LacI/GalR-like_sensor"/>
</dbReference>
<dbReference type="InterPro" id="IPR010982">
    <property type="entry name" value="Lambda_DNA-bd_dom_sf"/>
</dbReference>
<dbReference type="PROSITE" id="PS50932">
    <property type="entry name" value="HTH_LACI_2"/>
    <property type="match status" value="1"/>
</dbReference>
<proteinExistence type="predicted"/>
<keyword evidence="3 6" id="KW-0238">DNA-binding</keyword>
<evidence type="ECO:0000313" key="7">
    <source>
        <dbReference type="Proteomes" id="UP001321492"/>
    </source>
</evidence>
<dbReference type="Proteomes" id="UP001321492">
    <property type="component" value="Unassembled WGS sequence"/>
</dbReference>
<organism evidence="6 7">
    <name type="scientific">Chelatococcus albus</name>
    <dbReference type="NCBI Taxonomy" id="3047466"/>
    <lineage>
        <taxon>Bacteria</taxon>
        <taxon>Pseudomonadati</taxon>
        <taxon>Pseudomonadota</taxon>
        <taxon>Alphaproteobacteria</taxon>
        <taxon>Hyphomicrobiales</taxon>
        <taxon>Chelatococcaceae</taxon>
        <taxon>Chelatococcus</taxon>
    </lineage>
</organism>
<evidence type="ECO:0000256" key="4">
    <source>
        <dbReference type="ARBA" id="ARBA00023163"/>
    </source>
</evidence>
<dbReference type="RefSeq" id="WP_283740361.1">
    <property type="nucleotide sequence ID" value="NZ_JASJEV010000004.1"/>
</dbReference>
<evidence type="ECO:0000313" key="6">
    <source>
        <dbReference type="EMBL" id="MDJ1158376.1"/>
    </source>
</evidence>
<dbReference type="SUPFAM" id="SSF47413">
    <property type="entry name" value="lambda repressor-like DNA-binding domains"/>
    <property type="match status" value="1"/>
</dbReference>
<feature type="domain" description="HTH lacI-type" evidence="5">
    <location>
        <begin position="16"/>
        <end position="70"/>
    </location>
</feature>
<dbReference type="PANTHER" id="PTHR30146:SF148">
    <property type="entry name" value="HTH-TYPE TRANSCRIPTIONAL REPRESSOR PURR-RELATED"/>
    <property type="match status" value="1"/>
</dbReference>
<dbReference type="InterPro" id="IPR028082">
    <property type="entry name" value="Peripla_BP_I"/>
</dbReference>
<keyword evidence="1" id="KW-0678">Repressor</keyword>
<dbReference type="GO" id="GO:0003677">
    <property type="term" value="F:DNA binding"/>
    <property type="evidence" value="ECO:0007669"/>
    <property type="project" value="UniProtKB-KW"/>
</dbReference>
<dbReference type="CDD" id="cd06289">
    <property type="entry name" value="PBP1_MalI-like"/>
    <property type="match status" value="1"/>
</dbReference>
<evidence type="ECO:0000256" key="2">
    <source>
        <dbReference type="ARBA" id="ARBA00023015"/>
    </source>
</evidence>
<dbReference type="SMART" id="SM00354">
    <property type="entry name" value="HTH_LACI"/>
    <property type="match status" value="1"/>
</dbReference>
<dbReference type="Pfam" id="PF13377">
    <property type="entry name" value="Peripla_BP_3"/>
    <property type="match status" value="1"/>
</dbReference>
<reference evidence="6 7" key="1">
    <citation type="submission" date="2023-05" db="EMBL/GenBank/DDBJ databases">
        <title>Chelatococcus sp. nov., a moderately thermophilic bacterium isolated from hot spring microbial mat.</title>
        <authorList>
            <person name="Hu C.-J."/>
            <person name="Li W.-J."/>
        </authorList>
    </citation>
    <scope>NUCLEOTIDE SEQUENCE [LARGE SCALE GENOMIC DNA]</scope>
    <source>
        <strain evidence="6 7">SYSU G07232</strain>
    </source>
</reference>
<keyword evidence="7" id="KW-1185">Reference proteome</keyword>
<dbReference type="Gene3D" id="1.10.260.40">
    <property type="entry name" value="lambda repressor-like DNA-binding domains"/>
    <property type="match status" value="1"/>
</dbReference>
<protein>
    <submittedName>
        <fullName evidence="6">LacI family DNA-binding transcriptional regulator</fullName>
    </submittedName>
</protein>
<dbReference type="Pfam" id="PF00356">
    <property type="entry name" value="LacI"/>
    <property type="match status" value="1"/>
</dbReference>